<evidence type="ECO:0000256" key="5">
    <source>
        <dbReference type="PROSITE-ProRule" id="PRU00335"/>
    </source>
</evidence>
<feature type="DNA-binding region" description="H-T-H motif" evidence="5">
    <location>
        <begin position="21"/>
        <end position="40"/>
    </location>
</feature>
<keyword evidence="2" id="KW-0805">Transcription regulation</keyword>
<proteinExistence type="predicted"/>
<gene>
    <name evidence="7" type="ORF">NQZ67_08880</name>
</gene>
<protein>
    <submittedName>
        <fullName evidence="7">TetR/AcrR family transcriptional regulator</fullName>
    </submittedName>
</protein>
<dbReference type="InterPro" id="IPR036271">
    <property type="entry name" value="Tet_transcr_reg_TetR-rel_C_sf"/>
</dbReference>
<dbReference type="GO" id="GO:0000976">
    <property type="term" value="F:transcription cis-regulatory region binding"/>
    <property type="evidence" value="ECO:0007669"/>
    <property type="project" value="TreeGrafter"/>
</dbReference>
<evidence type="ECO:0000256" key="1">
    <source>
        <dbReference type="ARBA" id="ARBA00022491"/>
    </source>
</evidence>
<dbReference type="SUPFAM" id="SSF46689">
    <property type="entry name" value="Homeodomain-like"/>
    <property type="match status" value="1"/>
</dbReference>
<keyword evidence="8" id="KW-1185">Reference proteome</keyword>
<feature type="domain" description="HTH tetR-type" evidence="6">
    <location>
        <begin position="1"/>
        <end position="58"/>
    </location>
</feature>
<keyword evidence="3 5" id="KW-0238">DNA-binding</keyword>
<dbReference type="Gene3D" id="1.10.10.60">
    <property type="entry name" value="Homeodomain-like"/>
    <property type="match status" value="1"/>
</dbReference>
<dbReference type="PANTHER" id="PTHR30055:SF175">
    <property type="entry name" value="HTH-TYPE TRANSCRIPTIONAL REPRESSOR KSTR2"/>
    <property type="match status" value="1"/>
</dbReference>
<dbReference type="PROSITE" id="PS50977">
    <property type="entry name" value="HTH_TETR_2"/>
    <property type="match status" value="1"/>
</dbReference>
<dbReference type="EMBL" id="JANIPJ010000005">
    <property type="protein sequence ID" value="MCR2803988.1"/>
    <property type="molecule type" value="Genomic_DNA"/>
</dbReference>
<evidence type="ECO:0000256" key="4">
    <source>
        <dbReference type="ARBA" id="ARBA00023163"/>
    </source>
</evidence>
<dbReference type="AlphaFoldDB" id="A0A9X2MQG8"/>
<evidence type="ECO:0000313" key="8">
    <source>
        <dbReference type="Proteomes" id="UP001141950"/>
    </source>
</evidence>
<dbReference type="Pfam" id="PF00440">
    <property type="entry name" value="TetR_N"/>
    <property type="match status" value="1"/>
</dbReference>
<dbReference type="Proteomes" id="UP001141950">
    <property type="component" value="Unassembled WGS sequence"/>
</dbReference>
<dbReference type="PRINTS" id="PR00455">
    <property type="entry name" value="HTHTETR"/>
</dbReference>
<dbReference type="GO" id="GO:0003700">
    <property type="term" value="F:DNA-binding transcription factor activity"/>
    <property type="evidence" value="ECO:0007669"/>
    <property type="project" value="TreeGrafter"/>
</dbReference>
<evidence type="ECO:0000256" key="3">
    <source>
        <dbReference type="ARBA" id="ARBA00023125"/>
    </source>
</evidence>
<evidence type="ECO:0000313" key="7">
    <source>
        <dbReference type="EMBL" id="MCR2803988.1"/>
    </source>
</evidence>
<dbReference type="InterPro" id="IPR050109">
    <property type="entry name" value="HTH-type_TetR-like_transc_reg"/>
</dbReference>
<evidence type="ECO:0000256" key="2">
    <source>
        <dbReference type="ARBA" id="ARBA00023015"/>
    </source>
</evidence>
<dbReference type="RefSeq" id="WP_257444736.1">
    <property type="nucleotide sequence ID" value="NZ_JANIPJ010000005.1"/>
</dbReference>
<dbReference type="PANTHER" id="PTHR30055">
    <property type="entry name" value="HTH-TYPE TRANSCRIPTIONAL REGULATOR RUTR"/>
    <property type="match status" value="1"/>
</dbReference>
<comment type="caution">
    <text evidence="7">The sequence shown here is derived from an EMBL/GenBank/DDBJ whole genome shotgun (WGS) entry which is preliminary data.</text>
</comment>
<organism evidence="7 8">
    <name type="scientific">Paenibacillus soyae</name>
    <dbReference type="NCBI Taxonomy" id="2969249"/>
    <lineage>
        <taxon>Bacteria</taxon>
        <taxon>Bacillati</taxon>
        <taxon>Bacillota</taxon>
        <taxon>Bacilli</taxon>
        <taxon>Bacillales</taxon>
        <taxon>Paenibacillaceae</taxon>
        <taxon>Paenibacillus</taxon>
    </lineage>
</organism>
<accession>A0A9X2MQG8</accession>
<dbReference type="Gene3D" id="1.10.357.10">
    <property type="entry name" value="Tetracycline Repressor, domain 2"/>
    <property type="match status" value="1"/>
</dbReference>
<name>A0A9X2MQG8_9BACL</name>
<keyword evidence="1" id="KW-0678">Repressor</keyword>
<sequence>MKERIAQAAAEEMARRGLKFSIREIAASLGASTKTIYQHFESKEQILGYILERAVDEMRESERKIMNDGTLSVQHKLRQALLVLPNAFVFHDIRILHELKQRYPEHWRTVDAYVNQSWDQIRLLFEEGATDGVIRQVDVELFIQVYVGAFYRIMEDSGSVSRKGYSFEQALEGMVDLLLEGVWGRE</sequence>
<dbReference type="InterPro" id="IPR001647">
    <property type="entry name" value="HTH_TetR"/>
</dbReference>
<keyword evidence="4" id="KW-0804">Transcription</keyword>
<reference evidence="7" key="1">
    <citation type="submission" date="2022-08" db="EMBL/GenBank/DDBJ databases">
        <title>The genomic sequence of strain Paenibacillus sp. SCIV0701.</title>
        <authorList>
            <person name="Zhao H."/>
        </authorList>
    </citation>
    <scope>NUCLEOTIDE SEQUENCE</scope>
    <source>
        <strain evidence="7">SCIV0701</strain>
    </source>
</reference>
<dbReference type="InterPro" id="IPR009057">
    <property type="entry name" value="Homeodomain-like_sf"/>
</dbReference>
<dbReference type="SUPFAM" id="SSF48498">
    <property type="entry name" value="Tetracyclin repressor-like, C-terminal domain"/>
    <property type="match status" value="1"/>
</dbReference>
<evidence type="ECO:0000259" key="6">
    <source>
        <dbReference type="PROSITE" id="PS50977"/>
    </source>
</evidence>